<evidence type="ECO:0000313" key="3">
    <source>
        <dbReference type="Proteomes" id="UP001236014"/>
    </source>
</evidence>
<keyword evidence="1" id="KW-1133">Transmembrane helix</keyword>
<evidence type="ECO:0000313" key="2">
    <source>
        <dbReference type="EMBL" id="WIX79071.1"/>
    </source>
</evidence>
<keyword evidence="1" id="KW-0472">Membrane</keyword>
<dbReference type="AlphaFoldDB" id="A0A9Y2IHG2"/>
<reference evidence="2 3" key="1">
    <citation type="submission" date="2023-06" db="EMBL/GenBank/DDBJ databases">
        <authorList>
            <person name="Oyuntsetseg B."/>
            <person name="Kim S.B."/>
        </authorList>
    </citation>
    <scope>NUCLEOTIDE SEQUENCE [LARGE SCALE GENOMIC DNA]</scope>
    <source>
        <strain evidence="2 3">2-15</strain>
    </source>
</reference>
<organism evidence="2 3">
    <name type="scientific">Amycolatopsis carbonis</name>
    <dbReference type="NCBI Taxonomy" id="715471"/>
    <lineage>
        <taxon>Bacteria</taxon>
        <taxon>Bacillati</taxon>
        <taxon>Actinomycetota</taxon>
        <taxon>Actinomycetes</taxon>
        <taxon>Pseudonocardiales</taxon>
        <taxon>Pseudonocardiaceae</taxon>
        <taxon>Amycolatopsis</taxon>
    </lineage>
</organism>
<evidence type="ECO:0000256" key="1">
    <source>
        <dbReference type="SAM" id="Phobius"/>
    </source>
</evidence>
<protein>
    <submittedName>
        <fullName evidence="2">Uncharacterized protein</fullName>
    </submittedName>
</protein>
<keyword evidence="3" id="KW-1185">Reference proteome</keyword>
<dbReference type="EMBL" id="CP127294">
    <property type="protein sequence ID" value="WIX79071.1"/>
    <property type="molecule type" value="Genomic_DNA"/>
</dbReference>
<sequence length="134" mass="14122">MLSRRNVTVAVAVGVGVAWVVAITVLIANQPDPGAPSPVALRDSLRGALVARDSGELEELLDYPGSGASDFADDYVAVLGEEDVRDIAVQLVPDDHAPTRAVVSGVTHGSRFTYSLAVTREEGRWTVAFTPPLP</sequence>
<feature type="transmembrane region" description="Helical" evidence="1">
    <location>
        <begin position="7"/>
        <end position="28"/>
    </location>
</feature>
<gene>
    <name evidence="2" type="ORF">QRX50_48445</name>
</gene>
<keyword evidence="1" id="KW-0812">Transmembrane</keyword>
<dbReference type="Proteomes" id="UP001236014">
    <property type="component" value="Chromosome"/>
</dbReference>
<name>A0A9Y2IHG2_9PSEU</name>
<dbReference type="RefSeq" id="WP_285969765.1">
    <property type="nucleotide sequence ID" value="NZ_CP127294.1"/>
</dbReference>
<dbReference type="KEGG" id="acab:QRX50_48445"/>
<proteinExistence type="predicted"/>
<accession>A0A9Y2IHG2</accession>